<proteinExistence type="predicted"/>
<protein>
    <submittedName>
        <fullName evidence="1">Uncharacterized protein</fullName>
    </submittedName>
</protein>
<reference evidence="1 2" key="1">
    <citation type="submission" date="2018-01" db="EMBL/GenBank/DDBJ databases">
        <authorList>
            <person name="Clerissi C."/>
        </authorList>
    </citation>
    <scope>NUCLEOTIDE SEQUENCE [LARGE SCALE GENOMIC DNA]</scope>
    <source>
        <strain evidence="1">Cupriavidus taiwanensis STM 3521</strain>
    </source>
</reference>
<organism evidence="1 2">
    <name type="scientific">Cupriavidus taiwanensis</name>
    <dbReference type="NCBI Taxonomy" id="164546"/>
    <lineage>
        <taxon>Bacteria</taxon>
        <taxon>Pseudomonadati</taxon>
        <taxon>Pseudomonadota</taxon>
        <taxon>Betaproteobacteria</taxon>
        <taxon>Burkholderiales</taxon>
        <taxon>Burkholderiaceae</taxon>
        <taxon>Cupriavidus</taxon>
    </lineage>
</organism>
<sequence length="91" mass="9708">MLTALRAPSYVVAEQFRQKRSEGATSEIGCGFNRSMQHNPAAVIKGNAARFGAPILIDLGGRGIRGIERVGKEYVIAAGPVADDGTFALYR</sequence>
<evidence type="ECO:0000313" key="1">
    <source>
        <dbReference type="EMBL" id="SOY68867.1"/>
    </source>
</evidence>
<dbReference type="Proteomes" id="UP000256297">
    <property type="component" value="Chromosome CBM2589_a"/>
</dbReference>
<dbReference type="RefSeq" id="WP_147309674.1">
    <property type="nucleotide sequence ID" value="NZ_LT976857.1"/>
</dbReference>
<accession>A0A975XFT5</accession>
<comment type="caution">
    <text evidence="1">The sequence shown here is derived from an EMBL/GenBank/DDBJ whole genome shotgun (WGS) entry which is preliminary data.</text>
</comment>
<gene>
    <name evidence="1" type="ORF">CBM2589_A90337</name>
</gene>
<dbReference type="AlphaFoldDB" id="A0A975XFT5"/>
<dbReference type="EMBL" id="OFSP01000039">
    <property type="protein sequence ID" value="SOY68867.1"/>
    <property type="molecule type" value="Genomic_DNA"/>
</dbReference>
<name>A0A975XFT5_9BURK</name>
<evidence type="ECO:0000313" key="2">
    <source>
        <dbReference type="Proteomes" id="UP000256297"/>
    </source>
</evidence>